<dbReference type="Proteomes" id="UP000887566">
    <property type="component" value="Unplaced"/>
</dbReference>
<protein>
    <submittedName>
        <fullName evidence="4">Apple domain-containing protein</fullName>
    </submittedName>
</protein>
<dbReference type="Pfam" id="PF00024">
    <property type="entry name" value="PAN_1"/>
    <property type="match status" value="1"/>
</dbReference>
<evidence type="ECO:0000313" key="3">
    <source>
        <dbReference type="Proteomes" id="UP000887566"/>
    </source>
</evidence>
<dbReference type="InterPro" id="IPR003609">
    <property type="entry name" value="Pan_app"/>
</dbReference>
<keyword evidence="1" id="KW-0732">Signal</keyword>
<name>A0A914W2A6_9BILA</name>
<dbReference type="AlphaFoldDB" id="A0A914W2A6"/>
<keyword evidence="3" id="KW-1185">Reference proteome</keyword>
<feature type="domain" description="Apple" evidence="2">
    <location>
        <begin position="217"/>
        <end position="261"/>
    </location>
</feature>
<organism evidence="3 4">
    <name type="scientific">Plectus sambesii</name>
    <dbReference type="NCBI Taxonomy" id="2011161"/>
    <lineage>
        <taxon>Eukaryota</taxon>
        <taxon>Metazoa</taxon>
        <taxon>Ecdysozoa</taxon>
        <taxon>Nematoda</taxon>
        <taxon>Chromadorea</taxon>
        <taxon>Plectida</taxon>
        <taxon>Plectina</taxon>
        <taxon>Plectoidea</taxon>
        <taxon>Plectidae</taxon>
        <taxon>Plectus</taxon>
    </lineage>
</organism>
<sequence length="281" mass="31214">MARSCRACFTTMRLLQMLLIHYCHLSAAVMTYDGCMSDSTKSYQVGGWCFSIYRNSSWAQNTPLQDEAQTMCHPHGTLAVGVTYKMQQKLQSGATIWGTATDAWLALVRNNSYPAPLQGWYWRVLLPKGGYATFPAIISNIPWGPGAGAVPPEPNNLAPNENVATLIRDYGLSDAYVTYTAATYGPRSMGVICQFASPQWSYTKRGHGRFADPAYRIAQTNVHKLSCLLQCHQSPFCISLAYNPTTSDCQTYAVSPEDPRFVGDVTPDSAYDWHIRDGMEY</sequence>
<feature type="chain" id="PRO_5036696008" evidence="1">
    <location>
        <begin position="29"/>
        <end position="281"/>
    </location>
</feature>
<accession>A0A914W2A6</accession>
<dbReference type="WBParaSite" id="PSAMB.scaffold298size58459.g4366.t1">
    <property type="protein sequence ID" value="PSAMB.scaffold298size58459.g4366.t1"/>
    <property type="gene ID" value="PSAMB.scaffold298size58459.g4366"/>
</dbReference>
<evidence type="ECO:0000313" key="4">
    <source>
        <dbReference type="WBParaSite" id="PSAMB.scaffold298size58459.g4366.t1"/>
    </source>
</evidence>
<reference evidence="4" key="1">
    <citation type="submission" date="2022-11" db="UniProtKB">
        <authorList>
            <consortium name="WormBaseParasite"/>
        </authorList>
    </citation>
    <scope>IDENTIFICATION</scope>
</reference>
<evidence type="ECO:0000259" key="2">
    <source>
        <dbReference type="Pfam" id="PF00024"/>
    </source>
</evidence>
<feature type="signal peptide" evidence="1">
    <location>
        <begin position="1"/>
        <end position="28"/>
    </location>
</feature>
<evidence type="ECO:0000256" key="1">
    <source>
        <dbReference type="SAM" id="SignalP"/>
    </source>
</evidence>
<proteinExistence type="predicted"/>